<name>T1GQ80_MEGSC</name>
<dbReference type="EMBL" id="CAQQ02138866">
    <property type="status" value="NOT_ANNOTATED_CDS"/>
    <property type="molecule type" value="Genomic_DNA"/>
</dbReference>
<feature type="region of interest" description="Disordered" evidence="1">
    <location>
        <begin position="74"/>
        <end position="97"/>
    </location>
</feature>
<organism evidence="2 3">
    <name type="scientific">Megaselia scalaris</name>
    <name type="common">Humpbacked fly</name>
    <name type="synonym">Phora scalaris</name>
    <dbReference type="NCBI Taxonomy" id="36166"/>
    <lineage>
        <taxon>Eukaryota</taxon>
        <taxon>Metazoa</taxon>
        <taxon>Ecdysozoa</taxon>
        <taxon>Arthropoda</taxon>
        <taxon>Hexapoda</taxon>
        <taxon>Insecta</taxon>
        <taxon>Pterygota</taxon>
        <taxon>Neoptera</taxon>
        <taxon>Endopterygota</taxon>
        <taxon>Diptera</taxon>
        <taxon>Brachycera</taxon>
        <taxon>Muscomorpha</taxon>
        <taxon>Platypezoidea</taxon>
        <taxon>Phoridae</taxon>
        <taxon>Megaseliini</taxon>
        <taxon>Megaselia</taxon>
    </lineage>
</organism>
<accession>T1GQ80</accession>
<dbReference type="HOGENOM" id="CLU_2186947_0_0_1"/>
<reference evidence="3" key="1">
    <citation type="submission" date="2013-02" db="EMBL/GenBank/DDBJ databases">
        <authorList>
            <person name="Hughes D."/>
        </authorList>
    </citation>
    <scope>NUCLEOTIDE SEQUENCE</scope>
    <source>
        <strain>Durham</strain>
        <strain evidence="3">NC isolate 2 -- Noor lab</strain>
    </source>
</reference>
<dbReference type="EnsemblMetazoa" id="MESCA005783-RA">
    <property type="protein sequence ID" value="MESCA005783-PA"/>
    <property type="gene ID" value="MESCA005783"/>
</dbReference>
<dbReference type="Proteomes" id="UP000015102">
    <property type="component" value="Unassembled WGS sequence"/>
</dbReference>
<dbReference type="AlphaFoldDB" id="T1GQ80"/>
<dbReference type="EMBL" id="CAQQ02138865">
    <property type="status" value="NOT_ANNOTATED_CDS"/>
    <property type="molecule type" value="Genomic_DNA"/>
</dbReference>
<keyword evidence="3" id="KW-1185">Reference proteome</keyword>
<feature type="compositionally biased region" description="Basic residues" evidence="1">
    <location>
        <begin position="74"/>
        <end position="89"/>
    </location>
</feature>
<protein>
    <submittedName>
        <fullName evidence="2">Uncharacterized protein</fullName>
    </submittedName>
</protein>
<sequence>MRKLVPNRIRVPLENSKTLWRNRHCSIATLQREEMENMKSLISGSLFFNSLQFDCSKILEGNRHYVRLQPRRRKMRGGNSNRKCKRRRIKCGEGEDATPKQQLATKVLL</sequence>
<proteinExistence type="predicted"/>
<reference evidence="2" key="2">
    <citation type="submission" date="2015-06" db="UniProtKB">
        <authorList>
            <consortium name="EnsemblMetazoa"/>
        </authorList>
    </citation>
    <scope>IDENTIFICATION</scope>
</reference>
<evidence type="ECO:0000256" key="1">
    <source>
        <dbReference type="SAM" id="MobiDB-lite"/>
    </source>
</evidence>
<evidence type="ECO:0000313" key="2">
    <source>
        <dbReference type="EnsemblMetazoa" id="MESCA005783-PA"/>
    </source>
</evidence>
<evidence type="ECO:0000313" key="3">
    <source>
        <dbReference type="Proteomes" id="UP000015102"/>
    </source>
</evidence>